<dbReference type="PANTHER" id="PTHR43591:SF110">
    <property type="entry name" value="RHODANESE DOMAIN-CONTAINING PROTEIN"/>
    <property type="match status" value="1"/>
</dbReference>
<dbReference type="KEGG" id="sdr:SCD_n02070"/>
<keyword evidence="1" id="KW-0474">Menaquinone biosynthesis</keyword>
<dbReference type="PANTHER" id="PTHR43591">
    <property type="entry name" value="METHYLTRANSFERASE"/>
    <property type="match status" value="1"/>
</dbReference>
<dbReference type="Pfam" id="PF01209">
    <property type="entry name" value="Ubie_methyltran"/>
    <property type="match status" value="1"/>
</dbReference>
<reference evidence="2 3" key="1">
    <citation type="journal article" date="2012" name="Appl. Environ. Microbiol.">
        <title>Draft genome sequence of a psychrotolerant sulfur-oxidizing bacterium, Sulfuricella denitrificans skB26, and proteomic insights into cold adaptation.</title>
        <authorList>
            <person name="Watanabe T."/>
            <person name="Kojima H."/>
            <person name="Fukui M."/>
        </authorList>
    </citation>
    <scope>NUCLEOTIDE SEQUENCE [LARGE SCALE GENOMIC DNA]</scope>
    <source>
        <strain evidence="3">skB26</strain>
    </source>
</reference>
<evidence type="ECO:0000313" key="3">
    <source>
        <dbReference type="Proteomes" id="UP000015559"/>
    </source>
</evidence>
<proteinExistence type="predicted"/>
<dbReference type="CDD" id="cd02440">
    <property type="entry name" value="AdoMet_MTases"/>
    <property type="match status" value="1"/>
</dbReference>
<gene>
    <name evidence="2" type="ORF">SCD_n02070</name>
</gene>
<name>S6AI54_SULDS</name>
<accession>S6AI54</accession>
<dbReference type="EMBL" id="AP013066">
    <property type="protein sequence ID" value="BAN35881.1"/>
    <property type="molecule type" value="Genomic_DNA"/>
</dbReference>
<dbReference type="RefSeq" id="WP_009205077.1">
    <property type="nucleotide sequence ID" value="NC_022357.1"/>
</dbReference>
<dbReference type="Proteomes" id="UP000015559">
    <property type="component" value="Chromosome"/>
</dbReference>
<dbReference type="GO" id="GO:0008168">
    <property type="term" value="F:methyltransferase activity"/>
    <property type="evidence" value="ECO:0007669"/>
    <property type="project" value="InterPro"/>
</dbReference>
<evidence type="ECO:0000313" key="2">
    <source>
        <dbReference type="EMBL" id="BAN35881.1"/>
    </source>
</evidence>
<dbReference type="eggNOG" id="COG2226">
    <property type="taxonomic scope" value="Bacteria"/>
</dbReference>
<organism evidence="2 3">
    <name type="scientific">Sulfuricella denitrificans (strain DSM 22764 / NBRC 105220 / skB26)</name>
    <dbReference type="NCBI Taxonomy" id="1163617"/>
    <lineage>
        <taxon>Bacteria</taxon>
        <taxon>Pseudomonadati</taxon>
        <taxon>Pseudomonadota</taxon>
        <taxon>Betaproteobacteria</taxon>
        <taxon>Nitrosomonadales</taxon>
        <taxon>Sulfuricellaceae</taxon>
        <taxon>Sulfuricella</taxon>
    </lineage>
</organism>
<dbReference type="STRING" id="1163617.SCD_n02070"/>
<sequence>MEKNVSSTVTWGIFEQREEYRRSLFSNVWSQMVPKVFKDVPKYYRPGNIVASLGLWELWVWQFVRTIKLQPQYQVLDVCAGTNDVGVRLLKKQPGISVTAIDRSQEMQEEGQRRAERNGLHIDSIIHDVHELPFPDNSFDVITLQAASRHLQLDKVLPEILRVLKPGGFFYHCDMLKPTHPIVEWFYLRFLRISVFTTSLIFGSTEASRGCSGYFSDAIHHFYTPEELSGVLKLIGFSNIACKKSIWGGMVGFHAAQKTST</sequence>
<dbReference type="HOGENOM" id="CLU_037990_0_0_4"/>
<dbReference type="AlphaFoldDB" id="S6AI54"/>
<dbReference type="SUPFAM" id="SSF53335">
    <property type="entry name" value="S-adenosyl-L-methionine-dependent methyltransferases"/>
    <property type="match status" value="1"/>
</dbReference>
<dbReference type="PROSITE" id="PS51608">
    <property type="entry name" value="SAM_MT_UBIE"/>
    <property type="match status" value="1"/>
</dbReference>
<dbReference type="InterPro" id="IPR004033">
    <property type="entry name" value="UbiE/COQ5_MeTrFase"/>
</dbReference>
<dbReference type="Gene3D" id="3.40.50.150">
    <property type="entry name" value="Vaccinia Virus protein VP39"/>
    <property type="match status" value="1"/>
</dbReference>
<keyword evidence="3" id="KW-1185">Reference proteome</keyword>
<evidence type="ECO:0000256" key="1">
    <source>
        <dbReference type="ARBA" id="ARBA00022428"/>
    </source>
</evidence>
<protein>
    <submittedName>
        <fullName evidence="2">Uncharacterized protein</fullName>
    </submittedName>
</protein>
<dbReference type="OrthoDB" id="529208at2"/>
<dbReference type="GO" id="GO:0009234">
    <property type="term" value="P:menaquinone biosynthetic process"/>
    <property type="evidence" value="ECO:0007669"/>
    <property type="project" value="UniProtKB-KW"/>
</dbReference>
<dbReference type="InterPro" id="IPR029063">
    <property type="entry name" value="SAM-dependent_MTases_sf"/>
</dbReference>